<keyword evidence="2" id="KW-1185">Reference proteome</keyword>
<dbReference type="InterPro" id="IPR007729">
    <property type="entry name" value="DGOK"/>
</dbReference>
<dbReference type="GO" id="GO:0008671">
    <property type="term" value="F:2-dehydro-3-deoxygalactonokinase activity"/>
    <property type="evidence" value="ECO:0007669"/>
    <property type="project" value="InterPro"/>
</dbReference>
<comment type="caution">
    <text evidence="1">The sequence shown here is derived from an EMBL/GenBank/DDBJ whole genome shotgun (WGS) entry which is preliminary data.</text>
</comment>
<keyword evidence="1" id="KW-0418">Kinase</keyword>
<dbReference type="CDD" id="cd24012">
    <property type="entry name" value="ASKHA_NBD_KDGal-kinase"/>
    <property type="match status" value="1"/>
</dbReference>
<sequence>MAEAAYIAVDWGTTSFRLWLMDGDHRVLAERRSGEGMTTAAETGFSQVLETHLAAVSAGADLPVIICGMAGARQGWVEAGYVDAPAPLAAVLDGAVRVPGETRDIRILPGIAQRAETAPDVMRGEETQLLGALGPSSTGKALVCMPGTHSKWVNVEDSRVTSFASFMTGEVFDVITKHSILKHAVAGAEAFDASHPAFQAAVVKAAAEPALLTSLIFTARSGQLLHGLDATGAAARLSGTLIGAEIAGGIHAAGRRPDLVRLVASGRLQGLYEGALAALGLAFETIDADLAVRQGLAAAAQSLFLSHARIPA</sequence>
<dbReference type="AlphaFoldDB" id="A0A549TBL5"/>
<name>A0A549TBL5_9HYPH</name>
<dbReference type="RefSeq" id="WP_143124864.1">
    <property type="nucleotide sequence ID" value="NZ_VJMG01000021.1"/>
</dbReference>
<dbReference type="Proteomes" id="UP000316801">
    <property type="component" value="Unassembled WGS sequence"/>
</dbReference>
<gene>
    <name evidence="1" type="ORF">FNA46_09035</name>
</gene>
<dbReference type="Gene3D" id="3.30.420.300">
    <property type="entry name" value="2-keto-3-deoxy-galactonokinase, substrate binding domain"/>
    <property type="match status" value="1"/>
</dbReference>
<dbReference type="SUPFAM" id="SSF53067">
    <property type="entry name" value="Actin-like ATPase domain"/>
    <property type="match status" value="1"/>
</dbReference>
<keyword evidence="1" id="KW-0808">Transferase</keyword>
<dbReference type="InterPro" id="IPR042257">
    <property type="entry name" value="DGOK_C"/>
</dbReference>
<reference evidence="1 2" key="1">
    <citation type="submission" date="2019-07" db="EMBL/GenBank/DDBJ databases">
        <title>Ln-dependent methylotrophs.</title>
        <authorList>
            <person name="Tani A."/>
        </authorList>
    </citation>
    <scope>NUCLEOTIDE SEQUENCE [LARGE SCALE GENOMIC DNA]</scope>
    <source>
        <strain evidence="1 2">SM12</strain>
    </source>
</reference>
<dbReference type="InterPro" id="IPR042258">
    <property type="entry name" value="DGOK_N"/>
</dbReference>
<dbReference type="GO" id="GO:0034194">
    <property type="term" value="P:D-galactonate catabolic process"/>
    <property type="evidence" value="ECO:0007669"/>
    <property type="project" value="InterPro"/>
</dbReference>
<dbReference type="InterPro" id="IPR043129">
    <property type="entry name" value="ATPase_NBD"/>
</dbReference>
<accession>A0A549TBL5</accession>
<evidence type="ECO:0000313" key="1">
    <source>
        <dbReference type="EMBL" id="TRL39285.1"/>
    </source>
</evidence>
<organism evidence="1 2">
    <name type="scientific">Rhizobium straminoryzae</name>
    <dbReference type="NCBI Taxonomy" id="1387186"/>
    <lineage>
        <taxon>Bacteria</taxon>
        <taxon>Pseudomonadati</taxon>
        <taxon>Pseudomonadota</taxon>
        <taxon>Alphaproteobacteria</taxon>
        <taxon>Hyphomicrobiales</taxon>
        <taxon>Rhizobiaceae</taxon>
        <taxon>Rhizobium/Agrobacterium group</taxon>
        <taxon>Rhizobium</taxon>
    </lineage>
</organism>
<dbReference type="Gene3D" id="3.30.420.310">
    <property type="entry name" value="2-keto-3-deoxy-galactonokinase, C-terminal domain"/>
    <property type="match status" value="1"/>
</dbReference>
<proteinExistence type="predicted"/>
<dbReference type="EMBL" id="VJMG01000021">
    <property type="protein sequence ID" value="TRL39285.1"/>
    <property type="molecule type" value="Genomic_DNA"/>
</dbReference>
<dbReference type="Pfam" id="PF05035">
    <property type="entry name" value="DGOK"/>
    <property type="match status" value="1"/>
</dbReference>
<protein>
    <submittedName>
        <fullName evidence="1">2-dehydro-3-deoxygalactonokinase</fullName>
    </submittedName>
</protein>
<evidence type="ECO:0000313" key="2">
    <source>
        <dbReference type="Proteomes" id="UP000316801"/>
    </source>
</evidence>